<sequence length="298" mass="32903">MPPSKSRRRGRIGAAHVNIPSIRDKCPHFRILVMGKSNAGKTTILKKVCNTVDDPIIWSPSGEQIDASVVAPSAERGYHDINNQMIFKSNPEFIFHDSRGFECGSVDETETVKRFLSERAQAGELKDQVHAVWYCLPTNTARPILAADEMFFNECGIGKAPVIVIFTKFDGLVTTSFNELCGHLGIKEARKQAPALAEIKLDTHFKKPLQASKFPPTASLHLGDMQRGNATCSEVIEVTANAITDDALKGLFLSVQQSNIDLCIHYALSHANLAEEGPEELTQEALYSFPHIWVKRGC</sequence>
<dbReference type="AlphaFoldDB" id="A0A166QBN8"/>
<proteinExistence type="predicted"/>
<dbReference type="InterPro" id="IPR027417">
    <property type="entry name" value="P-loop_NTPase"/>
</dbReference>
<evidence type="ECO:0000313" key="2">
    <source>
        <dbReference type="Proteomes" id="UP000076532"/>
    </source>
</evidence>
<dbReference type="SUPFAM" id="SSF52540">
    <property type="entry name" value="P-loop containing nucleoside triphosphate hydrolases"/>
    <property type="match status" value="1"/>
</dbReference>
<evidence type="ECO:0000313" key="1">
    <source>
        <dbReference type="EMBL" id="KZP26972.1"/>
    </source>
</evidence>
<dbReference type="OrthoDB" id="59699at2759"/>
<protein>
    <recommendedName>
        <fullName evidence="3">G domain-containing protein</fullName>
    </recommendedName>
</protein>
<keyword evidence="2" id="KW-1185">Reference proteome</keyword>
<dbReference type="Proteomes" id="UP000076532">
    <property type="component" value="Unassembled WGS sequence"/>
</dbReference>
<dbReference type="Gene3D" id="3.40.50.300">
    <property type="entry name" value="P-loop containing nucleotide triphosphate hydrolases"/>
    <property type="match status" value="1"/>
</dbReference>
<accession>A0A166QBN8</accession>
<organism evidence="1 2">
    <name type="scientific">Athelia psychrophila</name>
    <dbReference type="NCBI Taxonomy" id="1759441"/>
    <lineage>
        <taxon>Eukaryota</taxon>
        <taxon>Fungi</taxon>
        <taxon>Dikarya</taxon>
        <taxon>Basidiomycota</taxon>
        <taxon>Agaricomycotina</taxon>
        <taxon>Agaricomycetes</taxon>
        <taxon>Agaricomycetidae</taxon>
        <taxon>Atheliales</taxon>
        <taxon>Atheliaceae</taxon>
        <taxon>Athelia</taxon>
    </lineage>
</organism>
<dbReference type="EMBL" id="KV417511">
    <property type="protein sequence ID" value="KZP26972.1"/>
    <property type="molecule type" value="Genomic_DNA"/>
</dbReference>
<name>A0A166QBN8_9AGAM</name>
<reference evidence="1 2" key="1">
    <citation type="journal article" date="2016" name="Mol. Biol. Evol.">
        <title>Comparative Genomics of Early-Diverging Mushroom-Forming Fungi Provides Insights into the Origins of Lignocellulose Decay Capabilities.</title>
        <authorList>
            <person name="Nagy L.G."/>
            <person name="Riley R."/>
            <person name="Tritt A."/>
            <person name="Adam C."/>
            <person name="Daum C."/>
            <person name="Floudas D."/>
            <person name="Sun H."/>
            <person name="Yadav J.S."/>
            <person name="Pangilinan J."/>
            <person name="Larsson K.H."/>
            <person name="Matsuura K."/>
            <person name="Barry K."/>
            <person name="Labutti K."/>
            <person name="Kuo R."/>
            <person name="Ohm R.A."/>
            <person name="Bhattacharya S.S."/>
            <person name="Shirouzu T."/>
            <person name="Yoshinaga Y."/>
            <person name="Martin F.M."/>
            <person name="Grigoriev I.V."/>
            <person name="Hibbett D.S."/>
        </authorList>
    </citation>
    <scope>NUCLEOTIDE SEQUENCE [LARGE SCALE GENOMIC DNA]</scope>
    <source>
        <strain evidence="1 2">CBS 109695</strain>
    </source>
</reference>
<gene>
    <name evidence="1" type="ORF">FIBSPDRAFT_328097</name>
</gene>
<evidence type="ECO:0008006" key="3">
    <source>
        <dbReference type="Google" id="ProtNLM"/>
    </source>
</evidence>